<evidence type="ECO:0000259" key="2">
    <source>
        <dbReference type="SMART" id="SM00903"/>
    </source>
</evidence>
<dbReference type="PANTHER" id="PTHR30466">
    <property type="entry name" value="FLAVIN REDUCTASE"/>
    <property type="match status" value="1"/>
</dbReference>
<dbReference type="Proteomes" id="UP000007947">
    <property type="component" value="Chromosome"/>
</dbReference>
<dbReference type="SUPFAM" id="SSF50475">
    <property type="entry name" value="FMN-binding split barrel"/>
    <property type="match status" value="1"/>
</dbReference>
<evidence type="ECO:0000256" key="1">
    <source>
        <dbReference type="ARBA" id="ARBA00023002"/>
    </source>
</evidence>
<dbReference type="HOGENOM" id="CLU_059021_1_2_11"/>
<proteinExistence type="predicted"/>
<name>F5XJY2_MICPN</name>
<evidence type="ECO:0000313" key="3">
    <source>
        <dbReference type="EMBL" id="BAK33478.1"/>
    </source>
</evidence>
<sequence length="176" mass="18390">MTSPVAEDPSAAEEALLDCRHLYRALAASVTVITAQGDSGPQGMTASSVTAVSLTPPLMAVTLAPHSQTLAALRTSGRFVINVLGEDQQALSARFAGPRPGWARFAGITIRDGELPKLVDALASAVCTVEWERACGDRVLVLGRVQETEVQEGSPLLWHGSGYHGLRPAAGCSSRG</sequence>
<evidence type="ECO:0000313" key="4">
    <source>
        <dbReference type="Proteomes" id="UP000007947"/>
    </source>
</evidence>
<keyword evidence="4" id="KW-1185">Reference proteome</keyword>
<dbReference type="Pfam" id="PF01613">
    <property type="entry name" value="Flavin_Reduct"/>
    <property type="match status" value="1"/>
</dbReference>
<protein>
    <submittedName>
        <fullName evidence="3">Oxidoreductase</fullName>
    </submittedName>
</protein>
<dbReference type="GO" id="GO:0042602">
    <property type="term" value="F:riboflavin reductase (NADPH) activity"/>
    <property type="evidence" value="ECO:0007669"/>
    <property type="project" value="TreeGrafter"/>
</dbReference>
<dbReference type="Gene3D" id="2.30.110.10">
    <property type="entry name" value="Electron Transport, Fmn-binding Protein, Chain A"/>
    <property type="match status" value="1"/>
</dbReference>
<dbReference type="InterPro" id="IPR012349">
    <property type="entry name" value="Split_barrel_FMN-bd"/>
</dbReference>
<accession>F5XJY2</accession>
<feature type="domain" description="Flavin reductase like" evidence="2">
    <location>
        <begin position="23"/>
        <end position="165"/>
    </location>
</feature>
<dbReference type="GO" id="GO:0006208">
    <property type="term" value="P:pyrimidine nucleobase catabolic process"/>
    <property type="evidence" value="ECO:0007669"/>
    <property type="project" value="TreeGrafter"/>
</dbReference>
<reference evidence="3 4" key="1">
    <citation type="submission" date="2011-05" db="EMBL/GenBank/DDBJ databases">
        <title>Whole genome sequence of Microlunatus phosphovorus NM-1.</title>
        <authorList>
            <person name="Hosoyama A."/>
            <person name="Sasaki K."/>
            <person name="Harada T."/>
            <person name="Igarashi R."/>
            <person name="Kawakoshi A."/>
            <person name="Sasagawa M."/>
            <person name="Fukada J."/>
            <person name="Nakamura S."/>
            <person name="Katano Y."/>
            <person name="Hanada S."/>
            <person name="Kamagata Y."/>
            <person name="Nakamura N."/>
            <person name="Yamazaki S."/>
            <person name="Fujita N."/>
        </authorList>
    </citation>
    <scope>NUCLEOTIDE SEQUENCE [LARGE SCALE GENOMIC DNA]</scope>
    <source>
        <strain evidence="4">ATCC 700054 / DSM 10555 / JCM 9379 / NBRC 101784 / NCIMB 13414 / VKM Ac-1990 / NM-1</strain>
    </source>
</reference>
<keyword evidence="1" id="KW-0560">Oxidoreductase</keyword>
<dbReference type="AlphaFoldDB" id="F5XJY2"/>
<dbReference type="PANTHER" id="PTHR30466:SF1">
    <property type="entry name" value="FMN REDUCTASE (NADH) RUTF"/>
    <property type="match status" value="1"/>
</dbReference>
<dbReference type="eggNOG" id="COG1853">
    <property type="taxonomic scope" value="Bacteria"/>
</dbReference>
<dbReference type="KEGG" id="mph:MLP_04640"/>
<gene>
    <name evidence="3" type="ordered locus">MLP_04640</name>
</gene>
<dbReference type="STRING" id="1032480.MLP_04640"/>
<dbReference type="InterPro" id="IPR002563">
    <property type="entry name" value="Flavin_Rdtase-like_dom"/>
</dbReference>
<organism evidence="3 4">
    <name type="scientific">Microlunatus phosphovorus (strain ATCC 700054 / DSM 10555 / JCM 9379 / NBRC 101784 / NCIMB 13414 / VKM Ac-1990 / NM-1)</name>
    <dbReference type="NCBI Taxonomy" id="1032480"/>
    <lineage>
        <taxon>Bacteria</taxon>
        <taxon>Bacillati</taxon>
        <taxon>Actinomycetota</taxon>
        <taxon>Actinomycetes</taxon>
        <taxon>Propionibacteriales</taxon>
        <taxon>Propionibacteriaceae</taxon>
        <taxon>Microlunatus</taxon>
    </lineage>
</organism>
<dbReference type="GO" id="GO:0010181">
    <property type="term" value="F:FMN binding"/>
    <property type="evidence" value="ECO:0007669"/>
    <property type="project" value="InterPro"/>
</dbReference>
<dbReference type="SMART" id="SM00903">
    <property type="entry name" value="Flavin_Reduct"/>
    <property type="match status" value="1"/>
</dbReference>
<dbReference type="InterPro" id="IPR050268">
    <property type="entry name" value="NADH-dep_flavin_reductase"/>
</dbReference>
<dbReference type="RefSeq" id="WP_013861367.1">
    <property type="nucleotide sequence ID" value="NC_015635.1"/>
</dbReference>
<dbReference type="EMBL" id="AP012204">
    <property type="protein sequence ID" value="BAK33478.1"/>
    <property type="molecule type" value="Genomic_DNA"/>
</dbReference>